<dbReference type="AlphaFoldDB" id="A0A161Q7S9"/>
<keyword evidence="1" id="KW-0812">Transmembrane</keyword>
<dbReference type="PANTHER" id="PTHR36435">
    <property type="entry name" value="SLR1288 PROTEIN"/>
    <property type="match status" value="1"/>
</dbReference>
<feature type="domain" description="CAAX prenyl protease 2/Lysostaphin resistance protein A-like" evidence="2">
    <location>
        <begin position="121"/>
        <end position="208"/>
    </location>
</feature>
<comment type="caution">
    <text evidence="3">The sequence shown here is derived from an EMBL/GenBank/DDBJ whole genome shotgun (WGS) entry which is preliminary data.</text>
</comment>
<feature type="transmembrane region" description="Helical" evidence="1">
    <location>
        <begin position="195"/>
        <end position="216"/>
    </location>
</feature>
<sequence>MNKRYWLVILTYILVAQIATLPIFRILLLFDIERVILPGLATMIAFIFAFIIILFLLRPDMKNRHDVAGRSTRIEASVWAVLGIFMAYGSQVVANIIEQTVLGIDPGSENTAGIISMILDFPLMALVVTIIGPILEEIVFRMIIFGALYKRFNFFIAAFVSSLIFAAVHTDFSHLLIYTAMGFVFAYLYVKTKRILVPIIAHVAINTMAVLINILFPDLIEDILEQSEQIQQVTQFIGGFL</sequence>
<feature type="transmembrane region" description="Helical" evidence="1">
    <location>
        <begin position="78"/>
        <end position="97"/>
    </location>
</feature>
<organism evidence="3 4">
    <name type="scientific">Alkalihalobacillus trypoxylicola</name>
    <dbReference type="NCBI Taxonomy" id="519424"/>
    <lineage>
        <taxon>Bacteria</taxon>
        <taxon>Bacillati</taxon>
        <taxon>Bacillota</taxon>
        <taxon>Bacilli</taxon>
        <taxon>Bacillales</taxon>
        <taxon>Bacillaceae</taxon>
        <taxon>Alkalihalobacillus</taxon>
    </lineage>
</organism>
<evidence type="ECO:0000313" key="4">
    <source>
        <dbReference type="Proteomes" id="UP000075806"/>
    </source>
</evidence>
<dbReference type="GO" id="GO:0080120">
    <property type="term" value="P:CAAX-box protein maturation"/>
    <property type="evidence" value="ECO:0007669"/>
    <property type="project" value="UniProtKB-ARBA"/>
</dbReference>
<dbReference type="Proteomes" id="UP000075806">
    <property type="component" value="Unassembled WGS sequence"/>
</dbReference>
<dbReference type="InterPro" id="IPR003675">
    <property type="entry name" value="Rce1/LyrA-like_dom"/>
</dbReference>
<evidence type="ECO:0000313" key="3">
    <source>
        <dbReference type="EMBL" id="KYG33012.1"/>
    </source>
</evidence>
<evidence type="ECO:0000259" key="2">
    <source>
        <dbReference type="Pfam" id="PF02517"/>
    </source>
</evidence>
<feature type="transmembrane region" description="Helical" evidence="1">
    <location>
        <begin position="152"/>
        <end position="169"/>
    </location>
</feature>
<proteinExistence type="predicted"/>
<name>A0A161Q7S9_9BACI</name>
<feature type="transmembrane region" description="Helical" evidence="1">
    <location>
        <begin position="175"/>
        <end position="190"/>
    </location>
</feature>
<accession>A0A161Q7S9</accession>
<dbReference type="GO" id="GO:0004175">
    <property type="term" value="F:endopeptidase activity"/>
    <property type="evidence" value="ECO:0007669"/>
    <property type="project" value="UniProtKB-ARBA"/>
</dbReference>
<feature type="transmembrane region" description="Helical" evidence="1">
    <location>
        <begin position="36"/>
        <end position="57"/>
    </location>
</feature>
<keyword evidence="4" id="KW-1185">Reference proteome</keyword>
<reference evidence="3" key="1">
    <citation type="submission" date="2016-02" db="EMBL/GenBank/DDBJ databases">
        <title>Genome sequence of Bacillus trypoxylicola KCTC 13244(T).</title>
        <authorList>
            <person name="Jeong H."/>
            <person name="Park S.-H."/>
            <person name="Choi S.-K."/>
        </authorList>
    </citation>
    <scope>NUCLEOTIDE SEQUENCE [LARGE SCALE GENOMIC DNA]</scope>
    <source>
        <strain evidence="3">KCTC 13244</strain>
    </source>
</reference>
<dbReference type="OrthoDB" id="2194912at2"/>
<feature type="transmembrane region" description="Helical" evidence="1">
    <location>
        <begin position="117"/>
        <end position="140"/>
    </location>
</feature>
<protein>
    <submittedName>
        <fullName evidence="3">Peptidase</fullName>
    </submittedName>
</protein>
<keyword evidence="1" id="KW-1133">Transmembrane helix</keyword>
<feature type="transmembrane region" description="Helical" evidence="1">
    <location>
        <begin position="7"/>
        <end position="30"/>
    </location>
</feature>
<dbReference type="RefSeq" id="WP_045488189.1">
    <property type="nucleotide sequence ID" value="NZ_LTAO01000010.1"/>
</dbReference>
<gene>
    <name evidence="3" type="ORF">AZF04_17790</name>
</gene>
<dbReference type="PANTHER" id="PTHR36435:SF6">
    <property type="entry name" value="ABORTIVE INFECTION PROTEIN"/>
    <property type="match status" value="1"/>
</dbReference>
<dbReference type="InterPro" id="IPR052710">
    <property type="entry name" value="CAAX_protease"/>
</dbReference>
<dbReference type="STRING" id="519424.AZF04_17790"/>
<dbReference type="Pfam" id="PF02517">
    <property type="entry name" value="Rce1-like"/>
    <property type="match status" value="1"/>
</dbReference>
<evidence type="ECO:0000256" key="1">
    <source>
        <dbReference type="SAM" id="Phobius"/>
    </source>
</evidence>
<keyword evidence="1" id="KW-0472">Membrane</keyword>
<dbReference type="EMBL" id="LTAO01000010">
    <property type="protein sequence ID" value="KYG33012.1"/>
    <property type="molecule type" value="Genomic_DNA"/>
</dbReference>